<keyword evidence="3" id="KW-0067">ATP-binding</keyword>
<sequence>MTTVLRYGDSAVLVEVDDVLGLQAACEADPPAGLVELVPAARTLLVQFDPARTDVATISRALTDLSIVERPVGEADEVTLPVRYDGADLAEVAEASGLDVDEVVRRHSSTTYVAAFCGFAPGFAYLTGLDPALHLPRRSTPRTRVPAGAVAVAGEYTAVYPHPSPGGWHLLGHTDAPVWDVDRPRPNLLAPGTRVRFEVLG</sequence>
<keyword evidence="1" id="KW-0547">Nucleotide-binding</keyword>
<dbReference type="SMART" id="SM00796">
    <property type="entry name" value="AHS1"/>
    <property type="match status" value="1"/>
</dbReference>
<dbReference type="Gene3D" id="3.30.1360.40">
    <property type="match status" value="1"/>
</dbReference>
<protein>
    <submittedName>
        <fullName evidence="5">KipI family sensor histidine kinase inhibitor</fullName>
    </submittedName>
</protein>
<evidence type="ECO:0000259" key="4">
    <source>
        <dbReference type="SMART" id="SM00796"/>
    </source>
</evidence>
<evidence type="ECO:0000256" key="3">
    <source>
        <dbReference type="ARBA" id="ARBA00022840"/>
    </source>
</evidence>
<dbReference type="PANTHER" id="PTHR34698:SF2">
    <property type="entry name" value="5-OXOPROLINASE SUBUNIT B"/>
    <property type="match status" value="1"/>
</dbReference>
<keyword evidence="2" id="KW-0378">Hydrolase</keyword>
<dbReference type="InterPro" id="IPR010016">
    <property type="entry name" value="PxpB"/>
</dbReference>
<feature type="domain" description="Carboxyltransferase" evidence="4">
    <location>
        <begin position="2"/>
        <end position="189"/>
    </location>
</feature>
<dbReference type="Pfam" id="PF02682">
    <property type="entry name" value="CT_C_D"/>
    <property type="match status" value="1"/>
</dbReference>
<dbReference type="GO" id="GO:0016787">
    <property type="term" value="F:hydrolase activity"/>
    <property type="evidence" value="ECO:0007669"/>
    <property type="project" value="UniProtKB-KW"/>
</dbReference>
<dbReference type="Gene3D" id="2.40.100.10">
    <property type="entry name" value="Cyclophilin-like"/>
    <property type="match status" value="1"/>
</dbReference>
<name>A0A840J3S7_9PSEU</name>
<dbReference type="InterPro" id="IPR003833">
    <property type="entry name" value="CT_C_D"/>
</dbReference>
<organism evidence="5 6">
    <name type="scientific">Amycolatopsis jiangsuensis</name>
    <dbReference type="NCBI Taxonomy" id="1181879"/>
    <lineage>
        <taxon>Bacteria</taxon>
        <taxon>Bacillati</taxon>
        <taxon>Actinomycetota</taxon>
        <taxon>Actinomycetes</taxon>
        <taxon>Pseudonocardiales</taxon>
        <taxon>Pseudonocardiaceae</taxon>
        <taxon>Amycolatopsis</taxon>
    </lineage>
</organism>
<dbReference type="SUPFAM" id="SSF160467">
    <property type="entry name" value="PH0987 N-terminal domain-like"/>
    <property type="match status" value="1"/>
</dbReference>
<dbReference type="EMBL" id="JACHMG010000001">
    <property type="protein sequence ID" value="MBB4688097.1"/>
    <property type="molecule type" value="Genomic_DNA"/>
</dbReference>
<dbReference type="GO" id="GO:0005524">
    <property type="term" value="F:ATP binding"/>
    <property type="evidence" value="ECO:0007669"/>
    <property type="project" value="UniProtKB-KW"/>
</dbReference>
<evidence type="ECO:0000313" key="5">
    <source>
        <dbReference type="EMBL" id="MBB4688097.1"/>
    </source>
</evidence>
<keyword evidence="6" id="KW-1185">Reference proteome</keyword>
<evidence type="ECO:0000256" key="2">
    <source>
        <dbReference type="ARBA" id="ARBA00022801"/>
    </source>
</evidence>
<dbReference type="InterPro" id="IPR029000">
    <property type="entry name" value="Cyclophilin-like_dom_sf"/>
</dbReference>
<evidence type="ECO:0000256" key="1">
    <source>
        <dbReference type="ARBA" id="ARBA00022741"/>
    </source>
</evidence>
<dbReference type="PANTHER" id="PTHR34698">
    <property type="entry name" value="5-OXOPROLINASE SUBUNIT B"/>
    <property type="match status" value="1"/>
</dbReference>
<gene>
    <name evidence="5" type="ORF">BJY18_005582</name>
</gene>
<dbReference type="Proteomes" id="UP000581769">
    <property type="component" value="Unassembled WGS sequence"/>
</dbReference>
<dbReference type="AlphaFoldDB" id="A0A840J3S7"/>
<dbReference type="SUPFAM" id="SSF50891">
    <property type="entry name" value="Cyclophilin-like"/>
    <property type="match status" value="1"/>
</dbReference>
<proteinExistence type="predicted"/>
<dbReference type="RefSeq" id="WP_184782841.1">
    <property type="nucleotide sequence ID" value="NZ_JACHMG010000001.1"/>
</dbReference>
<comment type="caution">
    <text evidence="5">The sequence shown here is derived from an EMBL/GenBank/DDBJ whole genome shotgun (WGS) entry which is preliminary data.</text>
</comment>
<reference evidence="5 6" key="1">
    <citation type="submission" date="2020-08" db="EMBL/GenBank/DDBJ databases">
        <title>Sequencing the genomes of 1000 actinobacteria strains.</title>
        <authorList>
            <person name="Klenk H.-P."/>
        </authorList>
    </citation>
    <scope>NUCLEOTIDE SEQUENCE [LARGE SCALE GENOMIC DNA]</scope>
    <source>
        <strain evidence="5 6">DSM 45859</strain>
    </source>
</reference>
<evidence type="ECO:0000313" key="6">
    <source>
        <dbReference type="Proteomes" id="UP000581769"/>
    </source>
</evidence>
<accession>A0A840J3S7</accession>